<keyword evidence="5 6" id="KW-0472">Membrane</keyword>
<feature type="transmembrane region" description="Helical" evidence="6">
    <location>
        <begin position="227"/>
        <end position="247"/>
    </location>
</feature>
<comment type="subcellular location">
    <subcellularLocation>
        <location evidence="1">Cell membrane</location>
        <topology evidence="1">Multi-pass membrane protein</topology>
    </subcellularLocation>
</comment>
<evidence type="ECO:0000256" key="1">
    <source>
        <dbReference type="ARBA" id="ARBA00004651"/>
    </source>
</evidence>
<feature type="transmembrane region" description="Helical" evidence="6">
    <location>
        <begin position="117"/>
        <end position="137"/>
    </location>
</feature>
<feature type="transmembrane region" description="Helical" evidence="6">
    <location>
        <begin position="56"/>
        <end position="75"/>
    </location>
</feature>
<keyword evidence="2" id="KW-1003">Cell membrane</keyword>
<reference evidence="8" key="1">
    <citation type="submission" date="2017-04" db="EMBL/GenBank/DDBJ databases">
        <title>Function of individual gut microbiota members based on whole genome sequencing of pure cultures obtained from chicken caecum.</title>
        <authorList>
            <person name="Medvecky M."/>
            <person name="Cejkova D."/>
            <person name="Polansky O."/>
            <person name="Karasova D."/>
            <person name="Kubasova T."/>
            <person name="Cizek A."/>
            <person name="Rychlik I."/>
        </authorList>
    </citation>
    <scope>NUCLEOTIDE SEQUENCE [LARGE SCALE GENOMIC DNA]</scope>
    <source>
        <strain evidence="8">An90</strain>
    </source>
</reference>
<proteinExistence type="predicted"/>
<evidence type="ECO:0008006" key="9">
    <source>
        <dbReference type="Google" id="ProtNLM"/>
    </source>
</evidence>
<feature type="transmembrane region" description="Helical" evidence="6">
    <location>
        <begin position="190"/>
        <end position="215"/>
    </location>
</feature>
<protein>
    <recommendedName>
        <fullName evidence="9">YihY/virulence factor BrkB family protein</fullName>
    </recommendedName>
</protein>
<dbReference type="GO" id="GO:0005886">
    <property type="term" value="C:plasma membrane"/>
    <property type="evidence" value="ECO:0007669"/>
    <property type="project" value="UniProtKB-SubCell"/>
</dbReference>
<dbReference type="Proteomes" id="UP000195772">
    <property type="component" value="Unassembled WGS sequence"/>
</dbReference>
<dbReference type="InterPro" id="IPR036388">
    <property type="entry name" value="WH-like_DNA-bd_sf"/>
</dbReference>
<comment type="caution">
    <text evidence="7">The sequence shown here is derived from an EMBL/GenBank/DDBJ whole genome shotgun (WGS) entry which is preliminary data.</text>
</comment>
<feature type="transmembrane region" description="Helical" evidence="6">
    <location>
        <begin position="157"/>
        <end position="178"/>
    </location>
</feature>
<dbReference type="PANTHER" id="PTHR30213">
    <property type="entry name" value="INNER MEMBRANE PROTEIN YHJD"/>
    <property type="match status" value="1"/>
</dbReference>
<dbReference type="OrthoDB" id="9808671at2"/>
<evidence type="ECO:0000256" key="3">
    <source>
        <dbReference type="ARBA" id="ARBA00022692"/>
    </source>
</evidence>
<dbReference type="RefSeq" id="WP_018695523.1">
    <property type="nucleotide sequence ID" value="NZ_AP025562.1"/>
</dbReference>
<evidence type="ECO:0000256" key="4">
    <source>
        <dbReference type="ARBA" id="ARBA00022989"/>
    </source>
</evidence>
<gene>
    <name evidence="7" type="ORF">B5G41_09805</name>
</gene>
<dbReference type="AlphaFoldDB" id="A0A1Y3QZI7"/>
<evidence type="ECO:0000256" key="5">
    <source>
        <dbReference type="ARBA" id="ARBA00023136"/>
    </source>
</evidence>
<name>A0A1Y3QZI7_9BACT</name>
<dbReference type="Gene3D" id="1.10.10.10">
    <property type="entry name" value="Winged helix-like DNA-binding domain superfamily/Winged helix DNA-binding domain"/>
    <property type="match status" value="1"/>
</dbReference>
<sequence length="434" mass="49192">MKISEIFTYFTDTIFRRDIREWRNPVIRWLVQQYRLLFYTARGLLEHGTIVRSAALTFYTLMSLVPIVAVVFAVVKGFGLADGLVENLYALFPQNPEIVDYIVTFAEKALARTQGGVVAAVALVMLFWAVIRVFGSIESAFNNIWEVKVDRSLTRQYTDYIAVVMIVPVLWVVANAVGKFAQQMLGFDGSWYFTLLSHLASMVIIWVMFTILYIIIPNTKVKFRSALMAGIVAGTLFLLFQWGYLYIQRWMTSYNAIYGSFAALPLLLIWLQTSWQILLFGGELSFAYQNIARFGEERESLLISYDQRRKILLAVMLTVVRRFRGQGGATPADEIRAQLDLPTRIVNDILYQLVQAGQLIAVPSGDGEREVAFAPAHDPQSMTVYGILEAVEKSGQTTVDLTQSAELTRIDQELETLKETARKSQDNVRLVDLL</sequence>
<organism evidence="7 8">
    <name type="scientific">Alistipes onderdonkii</name>
    <dbReference type="NCBI Taxonomy" id="328813"/>
    <lineage>
        <taxon>Bacteria</taxon>
        <taxon>Pseudomonadati</taxon>
        <taxon>Bacteroidota</taxon>
        <taxon>Bacteroidia</taxon>
        <taxon>Bacteroidales</taxon>
        <taxon>Rikenellaceae</taxon>
        <taxon>Alistipes</taxon>
    </lineage>
</organism>
<feature type="transmembrane region" description="Helical" evidence="6">
    <location>
        <begin position="253"/>
        <end position="271"/>
    </location>
</feature>
<evidence type="ECO:0000256" key="2">
    <source>
        <dbReference type="ARBA" id="ARBA00022475"/>
    </source>
</evidence>
<evidence type="ECO:0000256" key="6">
    <source>
        <dbReference type="SAM" id="Phobius"/>
    </source>
</evidence>
<dbReference type="InterPro" id="IPR017039">
    <property type="entry name" value="Virul_fac_BrkB"/>
</dbReference>
<dbReference type="EMBL" id="NFHB01000006">
    <property type="protein sequence ID" value="OUN02819.1"/>
    <property type="molecule type" value="Genomic_DNA"/>
</dbReference>
<evidence type="ECO:0000313" key="7">
    <source>
        <dbReference type="EMBL" id="OUN02819.1"/>
    </source>
</evidence>
<dbReference type="Pfam" id="PF03631">
    <property type="entry name" value="Virul_fac_BrkB"/>
    <property type="match status" value="1"/>
</dbReference>
<dbReference type="PANTHER" id="PTHR30213:SF0">
    <property type="entry name" value="UPF0761 MEMBRANE PROTEIN YIHY"/>
    <property type="match status" value="1"/>
</dbReference>
<accession>A0A1Y3QZI7</accession>
<keyword evidence="4 6" id="KW-1133">Transmembrane helix</keyword>
<keyword evidence="3 6" id="KW-0812">Transmembrane</keyword>
<dbReference type="eggNOG" id="COG1295">
    <property type="taxonomic scope" value="Bacteria"/>
</dbReference>
<evidence type="ECO:0000313" key="8">
    <source>
        <dbReference type="Proteomes" id="UP000195772"/>
    </source>
</evidence>
<dbReference type="NCBIfam" id="TIGR00765">
    <property type="entry name" value="yihY_not_rbn"/>
    <property type="match status" value="1"/>
</dbReference>